<evidence type="ECO:0000256" key="1">
    <source>
        <dbReference type="ARBA" id="ARBA00004651"/>
    </source>
</evidence>
<keyword evidence="5 6" id="KW-0472">Membrane</keyword>
<dbReference type="RefSeq" id="WP_114792216.1">
    <property type="nucleotide sequence ID" value="NZ_CP139960.1"/>
</dbReference>
<organism evidence="8 9">
    <name type="scientific">Niabella yanshanensis</name>
    <dbReference type="NCBI Taxonomy" id="577386"/>
    <lineage>
        <taxon>Bacteria</taxon>
        <taxon>Pseudomonadati</taxon>
        <taxon>Bacteroidota</taxon>
        <taxon>Chitinophagia</taxon>
        <taxon>Chitinophagales</taxon>
        <taxon>Chitinophagaceae</taxon>
        <taxon>Niabella</taxon>
    </lineage>
</organism>
<dbReference type="Proteomes" id="UP001325680">
    <property type="component" value="Chromosome"/>
</dbReference>
<comment type="subcellular location">
    <subcellularLocation>
        <location evidence="1">Cell membrane</location>
        <topology evidence="1">Multi-pass membrane protein</topology>
    </subcellularLocation>
</comment>
<feature type="transmembrane region" description="Helical" evidence="6">
    <location>
        <begin position="304"/>
        <end position="329"/>
    </location>
</feature>
<gene>
    <name evidence="8" type="ORF">U0035_10260</name>
</gene>
<evidence type="ECO:0000256" key="5">
    <source>
        <dbReference type="ARBA" id="ARBA00023136"/>
    </source>
</evidence>
<evidence type="ECO:0000256" key="3">
    <source>
        <dbReference type="ARBA" id="ARBA00022692"/>
    </source>
</evidence>
<evidence type="ECO:0000256" key="6">
    <source>
        <dbReference type="SAM" id="Phobius"/>
    </source>
</evidence>
<dbReference type="Pfam" id="PF12698">
    <property type="entry name" value="ABC2_membrane_3"/>
    <property type="match status" value="1"/>
</dbReference>
<dbReference type="Gene3D" id="3.40.1710.10">
    <property type="entry name" value="abc type-2 transporter like domain"/>
    <property type="match status" value="1"/>
</dbReference>
<sequence length="391" mass="43937">MKNFTKLVKREFKLFLSNTTLLSVFILAPLIYAIFIGFTYRQGKVVDIPVIVVDYDRTSASTQLTEMLNDNKTIKILPYSVKPANIKDEIIRRNAAALVVIPERFEAMMLQGKYPEVNTYVNTSNLLTANFASKSIQTVLGTYSAGAEMKALQKRGMSAEVARTKYEPFKANYITLFNTTGNYLVFMWPAIMAVVLQQVIMLAMAVSFAEDFKRKDFLDIFGKENKLKLMLIKIIPVFLFSNINLLMFYFFGLGFRVPGPVNWGMFLLNSELFILASIFLAVFMSILIPNALKATQVLMVIASPAFIMSGFTWPAIAMPSFINAFTSIVPLTPYLSVLKISLVERGGGSLTTLFTIHLLVLIVVFFMLSWLLLIIKKKKIGALKEPGPVKQ</sequence>
<feature type="transmembrane region" description="Helical" evidence="6">
    <location>
        <begin position="230"/>
        <end position="252"/>
    </location>
</feature>
<feature type="transmembrane region" description="Helical" evidence="6">
    <location>
        <begin position="272"/>
        <end position="292"/>
    </location>
</feature>
<dbReference type="InterPro" id="IPR013525">
    <property type="entry name" value="ABC2_TM"/>
</dbReference>
<reference evidence="8 9" key="1">
    <citation type="submission" date="2023-12" db="EMBL/GenBank/DDBJ databases">
        <title>Genome sequencing and assembly of bacterial species from a model synthetic community.</title>
        <authorList>
            <person name="Hogle S.L."/>
        </authorList>
    </citation>
    <scope>NUCLEOTIDE SEQUENCE [LARGE SCALE GENOMIC DNA]</scope>
    <source>
        <strain evidence="8 9">HAMBI_3031</strain>
    </source>
</reference>
<dbReference type="PANTHER" id="PTHR30294:SF29">
    <property type="entry name" value="MULTIDRUG ABC TRANSPORTER PERMEASE YBHS-RELATED"/>
    <property type="match status" value="1"/>
</dbReference>
<feature type="transmembrane region" description="Helical" evidence="6">
    <location>
        <begin position="349"/>
        <end position="375"/>
    </location>
</feature>
<feature type="domain" description="ABC-2 type transporter transmembrane" evidence="7">
    <location>
        <begin position="22"/>
        <end position="371"/>
    </location>
</feature>
<evidence type="ECO:0000256" key="4">
    <source>
        <dbReference type="ARBA" id="ARBA00022989"/>
    </source>
</evidence>
<evidence type="ECO:0000256" key="2">
    <source>
        <dbReference type="ARBA" id="ARBA00022475"/>
    </source>
</evidence>
<proteinExistence type="predicted"/>
<name>A0ABZ0WBI3_9BACT</name>
<feature type="transmembrane region" description="Helical" evidence="6">
    <location>
        <begin position="186"/>
        <end position="209"/>
    </location>
</feature>
<keyword evidence="4 6" id="KW-1133">Transmembrane helix</keyword>
<keyword evidence="2" id="KW-1003">Cell membrane</keyword>
<evidence type="ECO:0000313" key="9">
    <source>
        <dbReference type="Proteomes" id="UP001325680"/>
    </source>
</evidence>
<evidence type="ECO:0000259" key="7">
    <source>
        <dbReference type="Pfam" id="PF12698"/>
    </source>
</evidence>
<feature type="transmembrane region" description="Helical" evidence="6">
    <location>
        <begin position="21"/>
        <end position="40"/>
    </location>
</feature>
<evidence type="ECO:0000313" key="8">
    <source>
        <dbReference type="EMBL" id="WQD40531.1"/>
    </source>
</evidence>
<dbReference type="InterPro" id="IPR051449">
    <property type="entry name" value="ABC-2_transporter_component"/>
</dbReference>
<dbReference type="EMBL" id="CP139960">
    <property type="protein sequence ID" value="WQD40531.1"/>
    <property type="molecule type" value="Genomic_DNA"/>
</dbReference>
<dbReference type="PANTHER" id="PTHR30294">
    <property type="entry name" value="MEMBRANE COMPONENT OF ABC TRANSPORTER YHHJ-RELATED"/>
    <property type="match status" value="1"/>
</dbReference>
<accession>A0ABZ0WBI3</accession>
<protein>
    <submittedName>
        <fullName evidence="8">ABC transporter permease</fullName>
    </submittedName>
</protein>
<keyword evidence="3 6" id="KW-0812">Transmembrane</keyword>
<keyword evidence="9" id="KW-1185">Reference proteome</keyword>